<reference evidence="3" key="1">
    <citation type="submission" date="2022-10" db="EMBL/GenBank/DDBJ databases">
        <title>Genome assembly of Pristionchus species.</title>
        <authorList>
            <person name="Yoshida K."/>
            <person name="Sommer R.J."/>
        </authorList>
    </citation>
    <scope>NUCLEOTIDE SEQUENCE [LARGE SCALE GENOMIC DNA]</scope>
    <source>
        <strain evidence="3">RS5460</strain>
    </source>
</reference>
<dbReference type="EMBL" id="BTRK01000006">
    <property type="protein sequence ID" value="GMR58291.1"/>
    <property type="molecule type" value="Genomic_DNA"/>
</dbReference>
<keyword evidence="3" id="KW-1185">Reference proteome</keyword>
<accession>A0AAN5ID65</accession>
<feature type="region of interest" description="Disordered" evidence="1">
    <location>
        <begin position="22"/>
        <end position="48"/>
    </location>
</feature>
<dbReference type="Proteomes" id="UP001328107">
    <property type="component" value="Unassembled WGS sequence"/>
</dbReference>
<evidence type="ECO:0000256" key="1">
    <source>
        <dbReference type="SAM" id="MobiDB-lite"/>
    </source>
</evidence>
<proteinExistence type="predicted"/>
<name>A0AAN5ID65_9BILA</name>
<comment type="caution">
    <text evidence="2">The sequence shown here is derived from an EMBL/GenBank/DDBJ whole genome shotgun (WGS) entry which is preliminary data.</text>
</comment>
<evidence type="ECO:0000313" key="2">
    <source>
        <dbReference type="EMBL" id="GMR58291.1"/>
    </source>
</evidence>
<organism evidence="2 3">
    <name type="scientific">Pristionchus mayeri</name>
    <dbReference type="NCBI Taxonomy" id="1317129"/>
    <lineage>
        <taxon>Eukaryota</taxon>
        <taxon>Metazoa</taxon>
        <taxon>Ecdysozoa</taxon>
        <taxon>Nematoda</taxon>
        <taxon>Chromadorea</taxon>
        <taxon>Rhabditida</taxon>
        <taxon>Rhabditina</taxon>
        <taxon>Diplogasteromorpha</taxon>
        <taxon>Diplogasteroidea</taxon>
        <taxon>Neodiplogasteridae</taxon>
        <taxon>Pristionchus</taxon>
    </lineage>
</organism>
<evidence type="ECO:0000313" key="3">
    <source>
        <dbReference type="Proteomes" id="UP001328107"/>
    </source>
</evidence>
<sequence length="206" mass="23544">RSMGSLVEKTLALRRRIDCLNGDEENGTREKSRKRTGKGQKKEDQIRESLSNSVRSLVQFFGFHDVGASVLSDLTTVVSTKLEVITRQMAIIERRKIDRIPQPYSSPLLHVLNVHGIRSYSAIGDYYERHVRATYEREKERAAAAQLTKKNQVKPVMKRGAKKEEEEQDEFLQCLGVADVVTEELCENDENGNAPAKRKKRKVKKM</sequence>
<feature type="non-terminal residue" evidence="2">
    <location>
        <position position="1"/>
    </location>
</feature>
<gene>
    <name evidence="2" type="ORF">PMAYCL1PPCAC_28486</name>
</gene>
<protein>
    <submittedName>
        <fullName evidence="2">Uncharacterized protein</fullName>
    </submittedName>
</protein>
<dbReference type="AlphaFoldDB" id="A0AAN5ID65"/>